<dbReference type="EMBL" id="BT054910">
    <property type="protein sequence ID" value="ACL53517.1"/>
    <property type="molecule type" value="mRNA"/>
</dbReference>
<reference evidence="1" key="1">
    <citation type="journal article" date="2009" name="PLoS Genet.">
        <title>Sequencing, mapping, and analysis of 27,455 maize full-length cDNAs.</title>
        <authorList>
            <person name="Soderlund C."/>
            <person name="Descour A."/>
            <person name="Kudrna D."/>
            <person name="Bomhoff M."/>
            <person name="Boyd L."/>
            <person name="Currie J."/>
            <person name="Angelova A."/>
            <person name="Collura K."/>
            <person name="Wissotski M."/>
            <person name="Ashley E."/>
            <person name="Morrow D."/>
            <person name="Fernandes J."/>
            <person name="Walbot V."/>
            <person name="Yu Y."/>
        </authorList>
    </citation>
    <scope>NUCLEOTIDE SEQUENCE</scope>
    <source>
        <strain evidence="1">B73</strain>
    </source>
</reference>
<protein>
    <submittedName>
        <fullName evidence="1">Uncharacterized protein</fullName>
    </submittedName>
</protein>
<proteinExistence type="evidence at transcript level"/>
<organism evidence="1">
    <name type="scientific">Zea mays</name>
    <name type="common">Maize</name>
    <dbReference type="NCBI Taxonomy" id="4577"/>
    <lineage>
        <taxon>Eukaryota</taxon>
        <taxon>Viridiplantae</taxon>
        <taxon>Streptophyta</taxon>
        <taxon>Embryophyta</taxon>
        <taxon>Tracheophyta</taxon>
        <taxon>Spermatophyta</taxon>
        <taxon>Magnoliopsida</taxon>
        <taxon>Liliopsida</taxon>
        <taxon>Poales</taxon>
        <taxon>Poaceae</taxon>
        <taxon>PACMAD clade</taxon>
        <taxon>Panicoideae</taxon>
        <taxon>Andropogonodae</taxon>
        <taxon>Andropogoneae</taxon>
        <taxon>Tripsacinae</taxon>
        <taxon>Zea</taxon>
    </lineage>
</organism>
<evidence type="ECO:0000313" key="1">
    <source>
        <dbReference type="EMBL" id="ACL53517.1"/>
    </source>
</evidence>
<name>B8A018_MAIZE</name>
<sequence length="76" mass="9096">MQGDGHSHNLTFLQTANHQIHYCQTRQTMCIPESSWSRCEQSSQEMFSKNCRNISIDFSYNKKSHWSYVFKQKEFN</sequence>
<accession>B8A018</accession>
<dbReference type="AlphaFoldDB" id="B8A018"/>
<reference evidence="1" key="2">
    <citation type="submission" date="2012-06" db="EMBL/GenBank/DDBJ databases">
        <authorList>
            <person name="Yu Y."/>
            <person name="Currie J."/>
            <person name="Lomeli R."/>
            <person name="Angelova A."/>
            <person name="Collura K."/>
            <person name="Wissotski M."/>
            <person name="Campos D."/>
            <person name="Kudrna D."/>
            <person name="Golser W."/>
            <person name="Ashely E."/>
            <person name="Descour A."/>
            <person name="Fernandes J."/>
            <person name="Soderlund C."/>
            <person name="Walbot V."/>
        </authorList>
    </citation>
    <scope>NUCLEOTIDE SEQUENCE</scope>
    <source>
        <strain evidence="1">B73</strain>
    </source>
</reference>